<dbReference type="InterPro" id="IPR026893">
    <property type="entry name" value="Tyr/Ser_Pase_IphP-type"/>
</dbReference>
<organism evidence="1 2">
    <name type="scientific">Coccomyxa viridis</name>
    <dbReference type="NCBI Taxonomy" id="1274662"/>
    <lineage>
        <taxon>Eukaryota</taxon>
        <taxon>Viridiplantae</taxon>
        <taxon>Chlorophyta</taxon>
        <taxon>core chlorophytes</taxon>
        <taxon>Trebouxiophyceae</taxon>
        <taxon>Trebouxiophyceae incertae sedis</taxon>
        <taxon>Coccomyxaceae</taxon>
        <taxon>Coccomyxa</taxon>
    </lineage>
</organism>
<dbReference type="SUPFAM" id="SSF52799">
    <property type="entry name" value="(Phosphotyrosine protein) phosphatases II"/>
    <property type="match status" value="1"/>
</dbReference>
<dbReference type="EMBL" id="CAUYUE010000006">
    <property type="protein sequence ID" value="CAK0781225.1"/>
    <property type="molecule type" value="Genomic_DNA"/>
</dbReference>
<dbReference type="AlphaFoldDB" id="A0AAV1I4Y2"/>
<dbReference type="GO" id="GO:0004721">
    <property type="term" value="F:phosphoprotein phosphatase activity"/>
    <property type="evidence" value="ECO:0007669"/>
    <property type="project" value="InterPro"/>
</dbReference>
<sequence>MIRMGQVTSCLRSAGGAFGTLWGCAPDKAVTGRDRYRPLRTKAAYTYTQVETYDVPTSRLTRQLTSVLNARDLAEACRSIAPGRLIRSACPVDASEEDVLIIREMLQVNRLIDLRSNYERKTDGIGHLIKHAEVVRMRKAAPALQPRPGKRVSPDPRDAQLVVHHLSLLERSRYYGKFVMSLPFGTAARIVFWTVLLNQRRAISIAMTEINKAGLPGLYSTILATAGPEIREALELLASAAEAGETTLFFCKIGKDRTGLLAAMVLTCCGASVDEIVTDYARSDDVGAVALGGMEKEELKGLDVSVFSRAPPQALLATLEHLRETYGGTEEYLTHIGFGIEKQMRLAKSLQPTIAGQDARIPVL</sequence>
<evidence type="ECO:0000313" key="1">
    <source>
        <dbReference type="EMBL" id="CAK0781225.1"/>
    </source>
</evidence>
<proteinExistence type="predicted"/>
<protein>
    <recommendedName>
        <fullName evidence="3">Tyrosine specific protein phosphatases domain-containing protein</fullName>
    </recommendedName>
</protein>
<reference evidence="1 2" key="1">
    <citation type="submission" date="2023-10" db="EMBL/GenBank/DDBJ databases">
        <authorList>
            <person name="Maclean D."/>
            <person name="Macfadyen A."/>
        </authorList>
    </citation>
    <scope>NUCLEOTIDE SEQUENCE [LARGE SCALE GENOMIC DNA]</scope>
</reference>
<dbReference type="Gene3D" id="3.90.190.10">
    <property type="entry name" value="Protein tyrosine phosphatase superfamily"/>
    <property type="match status" value="1"/>
</dbReference>
<name>A0AAV1I4Y2_9CHLO</name>
<dbReference type="Pfam" id="PF13350">
    <property type="entry name" value="Y_phosphatase3"/>
    <property type="match status" value="1"/>
</dbReference>
<accession>A0AAV1I4Y2</accession>
<comment type="caution">
    <text evidence="1">The sequence shown here is derived from an EMBL/GenBank/DDBJ whole genome shotgun (WGS) entry which is preliminary data.</text>
</comment>
<gene>
    <name evidence="1" type="ORF">CVIRNUC_005317</name>
</gene>
<keyword evidence="2" id="KW-1185">Reference proteome</keyword>
<evidence type="ECO:0000313" key="2">
    <source>
        <dbReference type="Proteomes" id="UP001314263"/>
    </source>
</evidence>
<dbReference type="Proteomes" id="UP001314263">
    <property type="component" value="Unassembled WGS sequence"/>
</dbReference>
<dbReference type="InterPro" id="IPR029021">
    <property type="entry name" value="Prot-tyrosine_phosphatase-like"/>
</dbReference>
<evidence type="ECO:0008006" key="3">
    <source>
        <dbReference type="Google" id="ProtNLM"/>
    </source>
</evidence>